<dbReference type="InterPro" id="IPR013320">
    <property type="entry name" value="ConA-like_dom_sf"/>
</dbReference>
<evidence type="ECO:0000256" key="1">
    <source>
        <dbReference type="ARBA" id="ARBA00022729"/>
    </source>
</evidence>
<feature type="non-terminal residue" evidence="5">
    <location>
        <position position="1"/>
    </location>
</feature>
<keyword evidence="2" id="KW-0677">Repeat</keyword>
<keyword evidence="1" id="KW-0732">Signal</keyword>
<feature type="domain" description="HYR" evidence="4">
    <location>
        <begin position="223"/>
        <end position="308"/>
    </location>
</feature>
<reference evidence="5 6" key="1">
    <citation type="submission" date="2023-09" db="EMBL/GenBank/DDBJ databases">
        <authorList>
            <person name="Rey-Velasco X."/>
        </authorList>
    </citation>
    <scope>NUCLEOTIDE SEQUENCE [LARGE SCALE GENOMIC DNA]</scope>
    <source>
        <strain evidence="5 6">P050</strain>
    </source>
</reference>
<dbReference type="PANTHER" id="PTHR24273:SF32">
    <property type="entry name" value="HYALIN"/>
    <property type="match status" value="1"/>
</dbReference>
<gene>
    <name evidence="5" type="ORF">RM519_13870</name>
</gene>
<protein>
    <submittedName>
        <fullName evidence="5">LamG-like jellyroll fold domain-containing protein</fullName>
    </submittedName>
</protein>
<dbReference type="InterPro" id="IPR006558">
    <property type="entry name" value="LamG-like"/>
</dbReference>
<keyword evidence="3" id="KW-1015">Disulfide bond</keyword>
<dbReference type="Pfam" id="PF02494">
    <property type="entry name" value="HYR"/>
    <property type="match status" value="3"/>
</dbReference>
<accession>A0ABU2Y936</accession>
<comment type="caution">
    <text evidence="5">The sequence shown here is derived from an EMBL/GenBank/DDBJ whole genome shotgun (WGS) entry which is preliminary data.</text>
</comment>
<feature type="non-terminal residue" evidence="5">
    <location>
        <position position="1213"/>
    </location>
</feature>
<name>A0ABU2Y936_9FLAO</name>
<organism evidence="5 6">
    <name type="scientific">Urechidicola vernalis</name>
    <dbReference type="NCBI Taxonomy" id="3075600"/>
    <lineage>
        <taxon>Bacteria</taxon>
        <taxon>Pseudomonadati</taxon>
        <taxon>Bacteroidota</taxon>
        <taxon>Flavobacteriia</taxon>
        <taxon>Flavobacteriales</taxon>
        <taxon>Flavobacteriaceae</taxon>
        <taxon>Urechidicola</taxon>
    </lineage>
</organism>
<sequence>EGTITGTTSDPLTYTTQGTHTITWTFDDGNGNVITVDQDVVVNDNTAPTVSSSPSNVNRNVNANSCFATYNPNEPIFIDNCSIVSVNWVITGATNASGNTSIGSRSFNLGTTTITYTATDIGGNTVQDTFTVTVIDNIDPVITCPTPAAQYVTDSNACDYTVINSGLNPTFTDNCSGATIENDYTNTNTLDGASFPVGTTTVVWTVTDASGNIDVCSIDITVVDEQAPIISGCSGDINVNNDSGNCYATVNYSVPSIGSDNCSDATLSQTLGLVSGSQFPIGVTLVEYEAVDASGNTAICSFTVTVVDNEFPTITSLPTLNQDCSVTITTAPTSPDNCGTVTATTGDISLPYTFDIPGTYSVNWNFTDVNGNSKDIIQSIIVTDLNAPVADISNLPNQNFTGCELLESEISFPTATDACNGTIIGVPDIVFPYYVSGTSVVTWTFTDDVGNISTQTQNIVLTAENIDGGVLTGYLLSEGSGTASHEVDITACASGSNIIQMNLAGEVGTIVRWEKYEVGDAIWTEITETNDSYQVTFDAATSESTFYRALVQVGTCYQYSSDFYVRALPPDQAPVLDDTLFEECLGEEITLVARLGYTIEEDAFAGDGGDFQGGQFPDKFNDDMWRIDGAPSASHWTANGNATKPTNWAGTNPHAFGAITYDSGDPKFGIAQGDFWSSWIQQKQPQVYQGETTLETPIFSLENMDAAALEFDQAYNLVAGDYLELKLSKDGGITYSEDLLILAGPVTWDYNHARNNTSDASNYNFETDDSSYDLSAYIGLDNLRVKWTFRGTSDQSVWAVDGIGLPVTPTISEIEWTDGIGNPGEPVLENGEIEVPYTFTPEAPGYHQYGATILVDGCRAYEEDGTALADVYISYAYAGDNVVLTPDECGSDTVQLNAYDNSRTANENFAKGAYVPPTDCETCDDPGTAMAGEWTVVSSSTSCGFIGTFSDVNDPDATFTAEQGTYALRWTLDNGCSSDVDVEITNCGSVDFDGVNDYVDFRDSNYDLTGDFSLEVWVKSEVSNGNIQTIFSKRDANNLTNGYDLRIVNNIVSFRWNVGGNLISPNAIGTDRWYHIAVTHSGTQYRLYIDGVLVRSESGSSPISNSQKAILGAMDQDNNAPNKPVNYFDGWVDELRIWDVGLTEEQVHQNMNQEITEDPANSNLVYGEVVLMDVHGVNWSNLVGYYRMDQISCGYLEPNFGVGPTGKLKNITT</sequence>
<keyword evidence="6" id="KW-1185">Reference proteome</keyword>
<evidence type="ECO:0000313" key="5">
    <source>
        <dbReference type="EMBL" id="MDT0554340.1"/>
    </source>
</evidence>
<dbReference type="Pfam" id="PF13385">
    <property type="entry name" value="Laminin_G_3"/>
    <property type="match status" value="1"/>
</dbReference>
<dbReference type="Gene3D" id="2.60.120.200">
    <property type="match status" value="1"/>
</dbReference>
<dbReference type="RefSeq" id="WP_311594427.1">
    <property type="nucleotide sequence ID" value="NZ_JAVRHV010000012.1"/>
</dbReference>
<dbReference type="PANTHER" id="PTHR24273">
    <property type="entry name" value="FI04643P-RELATED"/>
    <property type="match status" value="1"/>
</dbReference>
<dbReference type="CDD" id="cd00110">
    <property type="entry name" value="LamG"/>
    <property type="match status" value="1"/>
</dbReference>
<evidence type="ECO:0000256" key="2">
    <source>
        <dbReference type="ARBA" id="ARBA00022737"/>
    </source>
</evidence>
<dbReference type="SUPFAM" id="SSF49899">
    <property type="entry name" value="Concanavalin A-like lectins/glucanases"/>
    <property type="match status" value="1"/>
</dbReference>
<evidence type="ECO:0000259" key="4">
    <source>
        <dbReference type="PROSITE" id="PS50825"/>
    </source>
</evidence>
<feature type="domain" description="HYR" evidence="4">
    <location>
        <begin position="43"/>
        <end position="136"/>
    </location>
</feature>
<evidence type="ECO:0000313" key="6">
    <source>
        <dbReference type="Proteomes" id="UP001252186"/>
    </source>
</evidence>
<dbReference type="EMBL" id="JAVRHV010000012">
    <property type="protein sequence ID" value="MDT0554340.1"/>
    <property type="molecule type" value="Genomic_DNA"/>
</dbReference>
<dbReference type="InterPro" id="IPR001791">
    <property type="entry name" value="Laminin_G"/>
</dbReference>
<dbReference type="Proteomes" id="UP001252186">
    <property type="component" value="Unassembled WGS sequence"/>
</dbReference>
<proteinExistence type="predicted"/>
<dbReference type="InterPro" id="IPR003410">
    <property type="entry name" value="HYR_dom"/>
</dbReference>
<evidence type="ECO:0000256" key="3">
    <source>
        <dbReference type="ARBA" id="ARBA00023157"/>
    </source>
</evidence>
<dbReference type="SMART" id="SM00560">
    <property type="entry name" value="LamGL"/>
    <property type="match status" value="1"/>
</dbReference>
<dbReference type="PROSITE" id="PS50825">
    <property type="entry name" value="HYR"/>
    <property type="match status" value="2"/>
</dbReference>
<dbReference type="SMART" id="SM00282">
    <property type="entry name" value="LamG"/>
    <property type="match status" value="1"/>
</dbReference>